<dbReference type="AlphaFoldDB" id="A0A3P6V9I2"/>
<feature type="compositionally biased region" description="Basic residues" evidence="1">
    <location>
        <begin position="323"/>
        <end position="332"/>
    </location>
</feature>
<dbReference type="PANTHER" id="PTHR45872:SF2">
    <property type="entry name" value="RHO GUANINE NUCLEOTIDE EXCHANGE FACTOR 2, ISOFORM D"/>
    <property type="match status" value="1"/>
</dbReference>
<evidence type="ECO:0000259" key="2">
    <source>
        <dbReference type="PROSITE" id="PS50003"/>
    </source>
</evidence>
<dbReference type="OMA" id="MENVEMI"/>
<organism evidence="3 4">
    <name type="scientific">Litomosoides sigmodontis</name>
    <name type="common">Filarial nematode worm</name>
    <dbReference type="NCBI Taxonomy" id="42156"/>
    <lineage>
        <taxon>Eukaryota</taxon>
        <taxon>Metazoa</taxon>
        <taxon>Ecdysozoa</taxon>
        <taxon>Nematoda</taxon>
        <taxon>Chromadorea</taxon>
        <taxon>Rhabditida</taxon>
        <taxon>Spirurina</taxon>
        <taxon>Spiruromorpha</taxon>
        <taxon>Filarioidea</taxon>
        <taxon>Onchocercidae</taxon>
        <taxon>Litomosoides</taxon>
    </lineage>
</organism>
<feature type="domain" description="PH" evidence="2">
    <location>
        <begin position="1"/>
        <end position="79"/>
    </location>
</feature>
<dbReference type="EMBL" id="UYRX01001265">
    <property type="protein sequence ID" value="VDK88968.1"/>
    <property type="molecule type" value="Genomic_DNA"/>
</dbReference>
<accession>A0A3P6V9I2</accession>
<dbReference type="GO" id="GO:0007186">
    <property type="term" value="P:G protein-coupled receptor signaling pathway"/>
    <property type="evidence" value="ECO:0007669"/>
    <property type="project" value="TreeGrafter"/>
</dbReference>
<dbReference type="GO" id="GO:0005737">
    <property type="term" value="C:cytoplasm"/>
    <property type="evidence" value="ECO:0007669"/>
    <property type="project" value="TreeGrafter"/>
</dbReference>
<dbReference type="GO" id="GO:0001664">
    <property type="term" value="F:G protein-coupled receptor binding"/>
    <property type="evidence" value="ECO:0007669"/>
    <property type="project" value="TreeGrafter"/>
</dbReference>
<dbReference type="PROSITE" id="PS50003">
    <property type="entry name" value="PH_DOMAIN"/>
    <property type="match status" value="1"/>
</dbReference>
<keyword evidence="4" id="KW-1185">Reference proteome</keyword>
<evidence type="ECO:0000256" key="1">
    <source>
        <dbReference type="SAM" id="MobiDB-lite"/>
    </source>
</evidence>
<proteinExistence type="predicted"/>
<feature type="compositionally biased region" description="Polar residues" evidence="1">
    <location>
        <begin position="333"/>
        <end position="351"/>
    </location>
</feature>
<dbReference type="Proteomes" id="UP000277928">
    <property type="component" value="Unassembled WGS sequence"/>
</dbReference>
<dbReference type="STRING" id="42156.A0A3P6V9I2"/>
<dbReference type="InterPro" id="IPR041020">
    <property type="entry name" value="PH_16"/>
</dbReference>
<evidence type="ECO:0000313" key="4">
    <source>
        <dbReference type="Proteomes" id="UP000277928"/>
    </source>
</evidence>
<gene>
    <name evidence="3" type="ORF">NLS_LOCUS8919</name>
</gene>
<dbReference type="OrthoDB" id="2272012at2759"/>
<dbReference type="InterPro" id="IPR011993">
    <property type="entry name" value="PH-like_dom_sf"/>
</dbReference>
<dbReference type="Pfam" id="PF17838">
    <property type="entry name" value="PH_16"/>
    <property type="match status" value="1"/>
</dbReference>
<feature type="region of interest" description="Disordered" evidence="1">
    <location>
        <begin position="321"/>
        <end position="351"/>
    </location>
</feature>
<evidence type="ECO:0000313" key="3">
    <source>
        <dbReference type="EMBL" id="VDK88968.1"/>
    </source>
</evidence>
<protein>
    <recommendedName>
        <fullName evidence="2">PH domain-containing protein</fullName>
    </recommendedName>
</protein>
<name>A0A3P6V9I2_LITSI</name>
<reference evidence="3 4" key="1">
    <citation type="submission" date="2018-08" db="EMBL/GenBank/DDBJ databases">
        <authorList>
            <person name="Laetsch R D."/>
            <person name="Stevens L."/>
            <person name="Kumar S."/>
            <person name="Blaxter L. M."/>
        </authorList>
    </citation>
    <scope>NUCLEOTIDE SEQUENCE [LARGE SCALE GENOMIC DNA]</scope>
</reference>
<dbReference type="InterPro" id="IPR001849">
    <property type="entry name" value="PH_domain"/>
</dbReference>
<sequence>MKEEIFCLLALKIRIEPSKDTRWSPILPLSTLIAKEKANDKRALFIVNTMERGAQIYELVTTTATERKTWFKLISDQIDLVKSESVSTPQSTIGSFGVNAAVSGEQFHADDMELCARVEISTHPQLVNASEITIQQPTILEHAQPILTPTERLRRNDDVIVKALLEKQTILAEFLPGSSKSNIDELEKLTEELTGMDVTKLKQRDGQELAMSAIVHGNRLLDAINQGLSVRKGVDDANSGAVVLKLDNVENDVPTVACYKLTAIAAPLMNHLKAMMQELTNGMNEIVGKIGENEEAMMENVEMIAESVDCDKQVLSDAEAERRKRLQTKRQRNTALTLSNASINPHASIDN</sequence>
<dbReference type="PANTHER" id="PTHR45872">
    <property type="entry name" value="RHO GUANINE NUCLEOTIDE EXCHANGE FACTOR 2, ISOFORM D"/>
    <property type="match status" value="1"/>
</dbReference>
<dbReference type="SUPFAM" id="SSF50729">
    <property type="entry name" value="PH domain-like"/>
    <property type="match status" value="1"/>
</dbReference>
<dbReference type="GO" id="GO:0005085">
    <property type="term" value="F:guanyl-nucleotide exchange factor activity"/>
    <property type="evidence" value="ECO:0007669"/>
    <property type="project" value="TreeGrafter"/>
</dbReference>
<dbReference type="Gene3D" id="2.30.29.30">
    <property type="entry name" value="Pleckstrin-homology domain (PH domain)/Phosphotyrosine-binding domain (PTB)"/>
    <property type="match status" value="1"/>
</dbReference>